<proteinExistence type="predicted"/>
<organism evidence="1 2">
    <name type="scientific">Conyzicola nivalis</name>
    <dbReference type="NCBI Taxonomy" id="1477021"/>
    <lineage>
        <taxon>Bacteria</taxon>
        <taxon>Bacillati</taxon>
        <taxon>Actinomycetota</taxon>
        <taxon>Actinomycetes</taxon>
        <taxon>Micrococcales</taxon>
        <taxon>Microbacteriaceae</taxon>
        <taxon>Conyzicola</taxon>
    </lineage>
</organism>
<name>A0A916SSV0_9MICO</name>
<sequence length="54" mass="5814">MEADLAASVASGRSDPWKSVVTVPVSQSDCPLCGEEMLERENGWHCLLCAVDYG</sequence>
<dbReference type="EMBL" id="BMGB01000002">
    <property type="protein sequence ID" value="GGB15023.1"/>
    <property type="molecule type" value="Genomic_DNA"/>
</dbReference>
<reference evidence="1" key="1">
    <citation type="journal article" date="2014" name="Int. J. Syst. Evol. Microbiol.">
        <title>Complete genome sequence of Corynebacterium casei LMG S-19264T (=DSM 44701T), isolated from a smear-ripened cheese.</title>
        <authorList>
            <consortium name="US DOE Joint Genome Institute (JGI-PGF)"/>
            <person name="Walter F."/>
            <person name="Albersmeier A."/>
            <person name="Kalinowski J."/>
            <person name="Ruckert C."/>
        </authorList>
    </citation>
    <scope>NUCLEOTIDE SEQUENCE</scope>
    <source>
        <strain evidence="1">CGMCC 1.12813</strain>
    </source>
</reference>
<dbReference type="AlphaFoldDB" id="A0A916SSV0"/>
<evidence type="ECO:0000313" key="1">
    <source>
        <dbReference type="EMBL" id="GGB15023.1"/>
    </source>
</evidence>
<accession>A0A916SSV0</accession>
<keyword evidence="2" id="KW-1185">Reference proteome</keyword>
<dbReference type="Proteomes" id="UP000606922">
    <property type="component" value="Unassembled WGS sequence"/>
</dbReference>
<protein>
    <submittedName>
        <fullName evidence="1">Uncharacterized protein</fullName>
    </submittedName>
</protein>
<evidence type="ECO:0000313" key="2">
    <source>
        <dbReference type="Proteomes" id="UP000606922"/>
    </source>
</evidence>
<gene>
    <name evidence="1" type="ORF">GCM10010979_32030</name>
</gene>
<reference evidence="1" key="2">
    <citation type="submission" date="2020-09" db="EMBL/GenBank/DDBJ databases">
        <authorList>
            <person name="Sun Q."/>
            <person name="Zhou Y."/>
        </authorList>
    </citation>
    <scope>NUCLEOTIDE SEQUENCE</scope>
    <source>
        <strain evidence="1">CGMCC 1.12813</strain>
    </source>
</reference>
<comment type="caution">
    <text evidence="1">The sequence shown here is derived from an EMBL/GenBank/DDBJ whole genome shotgun (WGS) entry which is preliminary data.</text>
</comment>